<accession>A0A0C2M5X8</accession>
<feature type="transmembrane region" description="Helical" evidence="1">
    <location>
        <begin position="157"/>
        <end position="183"/>
    </location>
</feature>
<dbReference type="AlphaFoldDB" id="A0A0C2M5X8"/>
<keyword evidence="1" id="KW-0472">Membrane</keyword>
<keyword evidence="3" id="KW-1185">Reference proteome</keyword>
<dbReference type="EMBL" id="JWZT01004976">
    <property type="protein sequence ID" value="KII62470.1"/>
    <property type="molecule type" value="Genomic_DNA"/>
</dbReference>
<keyword evidence="1" id="KW-0812">Transmembrane</keyword>
<organism evidence="2 3">
    <name type="scientific">Thelohanellus kitauei</name>
    <name type="common">Myxosporean</name>
    <dbReference type="NCBI Taxonomy" id="669202"/>
    <lineage>
        <taxon>Eukaryota</taxon>
        <taxon>Metazoa</taxon>
        <taxon>Cnidaria</taxon>
        <taxon>Myxozoa</taxon>
        <taxon>Myxosporea</taxon>
        <taxon>Bivalvulida</taxon>
        <taxon>Platysporina</taxon>
        <taxon>Myxobolidae</taxon>
        <taxon>Thelohanellus</taxon>
    </lineage>
</organism>
<evidence type="ECO:0000313" key="2">
    <source>
        <dbReference type="EMBL" id="KII62470.1"/>
    </source>
</evidence>
<feature type="transmembrane region" description="Helical" evidence="1">
    <location>
        <begin position="78"/>
        <end position="101"/>
    </location>
</feature>
<evidence type="ECO:0000256" key="1">
    <source>
        <dbReference type="SAM" id="Phobius"/>
    </source>
</evidence>
<protein>
    <submittedName>
        <fullName evidence="2">Uncharacterized protein</fullName>
    </submittedName>
</protein>
<name>A0A0C2M5X8_THEKT</name>
<sequence length="194" mass="22786">MFSTRLIWGLASQTARRSFVNGANILRVGFSRRLCKQAPSEESQDVLTNESSKGFLERLCEKVNSYGWQINKEKVKKYTTIILAVYFSISMALLITVYNILWCDNLSRMGRFVSQFETYNRIREEESKKLFNLLDRFKNHWISKLFPGDSIYTFSKVFIAFGFYKLLSIPKLMIFTCVLAFIFRKKKSIVKYPK</sequence>
<evidence type="ECO:0000313" key="3">
    <source>
        <dbReference type="Proteomes" id="UP000031668"/>
    </source>
</evidence>
<proteinExistence type="predicted"/>
<gene>
    <name evidence="2" type="ORF">RF11_13841</name>
</gene>
<reference evidence="2 3" key="1">
    <citation type="journal article" date="2014" name="Genome Biol. Evol.">
        <title>The genome of the myxosporean Thelohanellus kitauei shows adaptations to nutrient acquisition within its fish host.</title>
        <authorList>
            <person name="Yang Y."/>
            <person name="Xiong J."/>
            <person name="Zhou Z."/>
            <person name="Huo F."/>
            <person name="Miao W."/>
            <person name="Ran C."/>
            <person name="Liu Y."/>
            <person name="Zhang J."/>
            <person name="Feng J."/>
            <person name="Wang M."/>
            <person name="Wang M."/>
            <person name="Wang L."/>
            <person name="Yao B."/>
        </authorList>
    </citation>
    <scope>NUCLEOTIDE SEQUENCE [LARGE SCALE GENOMIC DNA]</scope>
    <source>
        <strain evidence="2">Wuqing</strain>
    </source>
</reference>
<comment type="caution">
    <text evidence="2">The sequence shown here is derived from an EMBL/GenBank/DDBJ whole genome shotgun (WGS) entry which is preliminary data.</text>
</comment>
<keyword evidence="1" id="KW-1133">Transmembrane helix</keyword>
<dbReference type="Proteomes" id="UP000031668">
    <property type="component" value="Unassembled WGS sequence"/>
</dbReference>